<feature type="compositionally biased region" description="Polar residues" evidence="5">
    <location>
        <begin position="375"/>
        <end position="397"/>
    </location>
</feature>
<protein>
    <recommendedName>
        <fullName evidence="6">Ubiquitin-like protease family profile domain-containing protein</fullName>
    </recommendedName>
</protein>
<accession>A0A1A9WDH3</accession>
<dbReference type="PANTHER" id="PTHR12606">
    <property type="entry name" value="SENTRIN/SUMO-SPECIFIC PROTEASE"/>
    <property type="match status" value="1"/>
</dbReference>
<evidence type="ECO:0000256" key="4">
    <source>
        <dbReference type="ARBA" id="ARBA00022807"/>
    </source>
</evidence>
<evidence type="ECO:0000313" key="8">
    <source>
        <dbReference type="Proteomes" id="UP000091820"/>
    </source>
</evidence>
<dbReference type="InterPro" id="IPR003653">
    <property type="entry name" value="Peptidase_C48_C"/>
</dbReference>
<evidence type="ECO:0000256" key="5">
    <source>
        <dbReference type="SAM" id="MobiDB-lite"/>
    </source>
</evidence>
<organism evidence="7 8">
    <name type="scientific">Glossina brevipalpis</name>
    <dbReference type="NCBI Taxonomy" id="37001"/>
    <lineage>
        <taxon>Eukaryota</taxon>
        <taxon>Metazoa</taxon>
        <taxon>Ecdysozoa</taxon>
        <taxon>Arthropoda</taxon>
        <taxon>Hexapoda</taxon>
        <taxon>Insecta</taxon>
        <taxon>Pterygota</taxon>
        <taxon>Neoptera</taxon>
        <taxon>Endopterygota</taxon>
        <taxon>Diptera</taxon>
        <taxon>Brachycera</taxon>
        <taxon>Muscomorpha</taxon>
        <taxon>Hippoboscoidea</taxon>
        <taxon>Glossinidae</taxon>
        <taxon>Glossina</taxon>
    </lineage>
</organism>
<dbReference type="Pfam" id="PF02902">
    <property type="entry name" value="Peptidase_C48"/>
    <property type="match status" value="1"/>
</dbReference>
<keyword evidence="3" id="KW-0378">Hydrolase</keyword>
<dbReference type="InterPro" id="IPR038765">
    <property type="entry name" value="Papain-like_cys_pep_sf"/>
</dbReference>
<evidence type="ECO:0000256" key="3">
    <source>
        <dbReference type="ARBA" id="ARBA00022801"/>
    </source>
</evidence>
<dbReference type="VEuPathDB" id="VectorBase:GBRI015619"/>
<dbReference type="AlphaFoldDB" id="A0A1A9WDH3"/>
<dbReference type="GO" id="GO:0005634">
    <property type="term" value="C:nucleus"/>
    <property type="evidence" value="ECO:0007669"/>
    <property type="project" value="TreeGrafter"/>
</dbReference>
<evidence type="ECO:0000313" key="7">
    <source>
        <dbReference type="EnsemblMetazoa" id="GBRI015619-PA"/>
    </source>
</evidence>
<keyword evidence="8" id="KW-1185">Reference proteome</keyword>
<evidence type="ECO:0000256" key="2">
    <source>
        <dbReference type="ARBA" id="ARBA00022670"/>
    </source>
</evidence>
<keyword evidence="4" id="KW-0788">Thiol protease</keyword>
<feature type="region of interest" description="Disordered" evidence="5">
    <location>
        <begin position="705"/>
        <end position="729"/>
    </location>
</feature>
<comment type="similarity">
    <text evidence="1">Belongs to the peptidase C48 family.</text>
</comment>
<dbReference type="Gene3D" id="3.40.395.10">
    <property type="entry name" value="Adenoviral Proteinase, Chain A"/>
    <property type="match status" value="1"/>
</dbReference>
<dbReference type="GO" id="GO:0006508">
    <property type="term" value="P:proteolysis"/>
    <property type="evidence" value="ECO:0007669"/>
    <property type="project" value="UniProtKB-KW"/>
</dbReference>
<sequence length="729" mass="84339">MVFEWFANKFRNILGFNSTSNHQASKQENRRKRKCEDCSAEMCSHQKTFLFSAPEIVQRRVKNTIYADIEFSDDEDLINMKPRGNSANSLRSPADNISRDRFNFSLENNSTENFWPKLRRSFVREIHQNDVMSEQLINQRRSANDEIEDRLHKIEIAYNADIENFEENNSKEVFIEFTKEHRDRLNAIKFGSPDEILISKFNLNITRQDLRTLCGCEWLNDQIINFYMNLLIERSEKESKLNRLPSVYAMNTYFVTRLLQIGYDGIKQWTQNMDIFTKDILLIPVNLSNVHWSMAIIHFKNRTIKHYDSMGSPNKRILNVLKQYLNYESMDKRKKQFETSQFIIESVADVPQQKNDFDCVLTWKLNVTPMKPKMSETSDASTINSGSTMKRSTGTTLPQSVAKRFRNDDELACTVDKENTFKPNTRKSVAKRLPTLILPPPVASSPKILSIKPLDLTVAPATFSCRQQQMQQPYEISQHSIQSVRTAREDYQRRWPTSQNWPQVRHSSHLVPYNSSKPYRNIPNSQAPTAQSRHTIEFNDISVRSQLQKDIHETMEFCKYFGDKIQSLVSYDDYKCPGNVSDIKELYVRFSSSLTRAAERVKGLQDKFLAGMRQMIYINQDDDLKHYDMQADNQGSTNDKINNEIIESFTDVIVTSNSDDYDDEPSTESVEKSMDTIDSSNSNNNSSRDESTNLTTVMRNSLANMLDDGASGSNNDVKKGAPNRSHTKN</sequence>
<feature type="region of interest" description="Disordered" evidence="5">
    <location>
        <begin position="656"/>
        <end position="692"/>
    </location>
</feature>
<reference evidence="8" key="1">
    <citation type="submission" date="2014-03" db="EMBL/GenBank/DDBJ databases">
        <authorList>
            <person name="Aksoy S."/>
            <person name="Warren W."/>
            <person name="Wilson R.K."/>
        </authorList>
    </citation>
    <scope>NUCLEOTIDE SEQUENCE [LARGE SCALE GENOMIC DNA]</scope>
    <source>
        <strain evidence="8">IAEA</strain>
    </source>
</reference>
<proteinExistence type="inferred from homology"/>
<evidence type="ECO:0000259" key="6">
    <source>
        <dbReference type="PROSITE" id="PS50600"/>
    </source>
</evidence>
<dbReference type="EnsemblMetazoa" id="GBRI015619-RA">
    <property type="protein sequence ID" value="GBRI015619-PA"/>
    <property type="gene ID" value="GBRI015619"/>
</dbReference>
<name>A0A1A9WDH3_9MUSC</name>
<feature type="domain" description="Ubiquitin-like protease family profile" evidence="6">
    <location>
        <begin position="203"/>
        <end position="370"/>
    </location>
</feature>
<dbReference type="GO" id="GO:0016926">
    <property type="term" value="P:protein desumoylation"/>
    <property type="evidence" value="ECO:0007669"/>
    <property type="project" value="TreeGrafter"/>
</dbReference>
<dbReference type="PANTHER" id="PTHR12606:SF141">
    <property type="entry name" value="GH15225P-RELATED"/>
    <property type="match status" value="1"/>
</dbReference>
<dbReference type="Proteomes" id="UP000091820">
    <property type="component" value="Unassembled WGS sequence"/>
</dbReference>
<feature type="region of interest" description="Disordered" evidence="5">
    <location>
        <begin position="373"/>
        <end position="397"/>
    </location>
</feature>
<dbReference type="PROSITE" id="PS50600">
    <property type="entry name" value="ULP_PROTEASE"/>
    <property type="match status" value="1"/>
</dbReference>
<reference evidence="7" key="2">
    <citation type="submission" date="2020-05" db="UniProtKB">
        <authorList>
            <consortium name="EnsemblMetazoa"/>
        </authorList>
    </citation>
    <scope>IDENTIFICATION</scope>
    <source>
        <strain evidence="7">IAEA</strain>
    </source>
</reference>
<keyword evidence="2" id="KW-0645">Protease</keyword>
<evidence type="ECO:0000256" key="1">
    <source>
        <dbReference type="ARBA" id="ARBA00005234"/>
    </source>
</evidence>
<dbReference type="GO" id="GO:0016929">
    <property type="term" value="F:deSUMOylase activity"/>
    <property type="evidence" value="ECO:0007669"/>
    <property type="project" value="TreeGrafter"/>
</dbReference>
<dbReference type="STRING" id="37001.A0A1A9WDH3"/>
<dbReference type="SUPFAM" id="SSF54001">
    <property type="entry name" value="Cysteine proteinases"/>
    <property type="match status" value="1"/>
</dbReference>